<evidence type="ECO:0000256" key="2">
    <source>
        <dbReference type="SAM" id="Phobius"/>
    </source>
</evidence>
<organism evidence="5">
    <name type="scientific">Thermodesulfobacterium geofontis</name>
    <dbReference type="NCBI Taxonomy" id="1295609"/>
    <lineage>
        <taxon>Bacteria</taxon>
        <taxon>Pseudomonadati</taxon>
        <taxon>Thermodesulfobacteriota</taxon>
        <taxon>Thermodesulfobacteria</taxon>
        <taxon>Thermodesulfobacteriales</taxon>
        <taxon>Thermodesulfobacteriaceae</taxon>
        <taxon>Thermodesulfobacterium</taxon>
    </lineage>
</organism>
<dbReference type="Gene3D" id="1.10.287.70">
    <property type="match status" value="1"/>
</dbReference>
<dbReference type="PROSITE" id="PS51202">
    <property type="entry name" value="RCK_C"/>
    <property type="match status" value="1"/>
</dbReference>
<feature type="domain" description="RCK N-terminal" evidence="3">
    <location>
        <begin position="110"/>
        <end position="228"/>
    </location>
</feature>
<feature type="transmembrane region" description="Helical" evidence="2">
    <location>
        <begin position="12"/>
        <end position="30"/>
    </location>
</feature>
<dbReference type="InterPro" id="IPR003148">
    <property type="entry name" value="RCK_N"/>
</dbReference>
<comment type="subcellular location">
    <subcellularLocation>
        <location evidence="1">Cell membrane</location>
        <topology evidence="1">Multi-pass membrane protein</topology>
    </subcellularLocation>
</comment>
<accession>A0A7V4JQ15</accession>
<gene>
    <name evidence="5" type="ORF">ENU91_03150</name>
</gene>
<dbReference type="EMBL" id="DTEI01000059">
    <property type="protein sequence ID" value="HGU15638.1"/>
    <property type="molecule type" value="Genomic_DNA"/>
</dbReference>
<dbReference type="GO" id="GO:0006813">
    <property type="term" value="P:potassium ion transport"/>
    <property type="evidence" value="ECO:0007669"/>
    <property type="project" value="InterPro"/>
</dbReference>
<dbReference type="Pfam" id="PF02254">
    <property type="entry name" value="TrkA_N"/>
    <property type="match status" value="1"/>
</dbReference>
<evidence type="ECO:0000259" key="4">
    <source>
        <dbReference type="PROSITE" id="PS51202"/>
    </source>
</evidence>
<name>A0A7V4JQ15_9BACT</name>
<dbReference type="Pfam" id="PF02080">
    <property type="entry name" value="TrkA_C"/>
    <property type="match status" value="1"/>
</dbReference>
<reference evidence="5" key="1">
    <citation type="journal article" date="2020" name="mSystems">
        <title>Genome- and Community-Level Interaction Insights into Carbon Utilization and Element Cycling Functions of Hydrothermarchaeota in Hydrothermal Sediment.</title>
        <authorList>
            <person name="Zhou Z."/>
            <person name="Liu Y."/>
            <person name="Xu W."/>
            <person name="Pan J."/>
            <person name="Luo Z.H."/>
            <person name="Li M."/>
        </authorList>
    </citation>
    <scope>NUCLEOTIDE SEQUENCE [LARGE SCALE GENOMIC DNA]</scope>
    <source>
        <strain evidence="5">SpSt-711</strain>
    </source>
</reference>
<feature type="transmembrane region" description="Helical" evidence="2">
    <location>
        <begin position="36"/>
        <end position="52"/>
    </location>
</feature>
<dbReference type="InterPro" id="IPR036721">
    <property type="entry name" value="RCK_C_sf"/>
</dbReference>
<dbReference type="Gene3D" id="3.40.50.720">
    <property type="entry name" value="NAD(P)-binding Rossmann-like Domain"/>
    <property type="match status" value="1"/>
</dbReference>
<keyword evidence="2" id="KW-1133">Transmembrane helix</keyword>
<dbReference type="InterPro" id="IPR036291">
    <property type="entry name" value="NAD(P)-bd_dom_sf"/>
</dbReference>
<dbReference type="InterPro" id="IPR006037">
    <property type="entry name" value="RCK_C"/>
</dbReference>
<feature type="transmembrane region" description="Helical" evidence="2">
    <location>
        <begin position="64"/>
        <end position="81"/>
    </location>
</feature>
<keyword evidence="5" id="KW-0813">Transport</keyword>
<sequence>MDELKIKKKLIIISVLILGVITFGTSGYMIIEDLNFLDALYMTIITVATVGFREVKELSETGKFFTIILIFSGFGVFAYAMTTGAKILIEGEIKEVFKKRKMKKEIDALNNHYIVCGYGRMGKILCKEFKASNVDFVVIEKFEEKLKDEEGLLYIIGDATKDEILREAGIKRAKGIISLLPSDAENLYVVVSARFLNPEIFIVARATDEEARIKLKMAGANKAICPYYIGGLRIAQSVLRPNVIDFLEFATGSEFKDIQIEEILVSRDSKLVRKTLKDAKIGEKLKVIIIGIKRADGKIEFNPSADTIIKAEDIIIGIGSSESLTLLSQIAKGEKEIN</sequence>
<evidence type="ECO:0000259" key="3">
    <source>
        <dbReference type="PROSITE" id="PS51201"/>
    </source>
</evidence>
<protein>
    <submittedName>
        <fullName evidence="5">Potassium channel protein</fullName>
    </submittedName>
</protein>
<keyword evidence="2" id="KW-0472">Membrane</keyword>
<dbReference type="InterPro" id="IPR013099">
    <property type="entry name" value="K_chnl_dom"/>
</dbReference>
<dbReference type="AlphaFoldDB" id="A0A7V4JQ15"/>
<keyword evidence="5" id="KW-0407">Ion channel</keyword>
<dbReference type="SUPFAM" id="SSF51735">
    <property type="entry name" value="NAD(P)-binding Rossmann-fold domains"/>
    <property type="match status" value="1"/>
</dbReference>
<feature type="domain" description="RCK C-terminal" evidence="4">
    <location>
        <begin position="244"/>
        <end position="333"/>
    </location>
</feature>
<evidence type="ECO:0000313" key="5">
    <source>
        <dbReference type="EMBL" id="HGU15638.1"/>
    </source>
</evidence>
<dbReference type="Pfam" id="PF07885">
    <property type="entry name" value="Ion_trans_2"/>
    <property type="match status" value="1"/>
</dbReference>
<dbReference type="GO" id="GO:0005886">
    <property type="term" value="C:plasma membrane"/>
    <property type="evidence" value="ECO:0007669"/>
    <property type="project" value="UniProtKB-SubCell"/>
</dbReference>
<keyword evidence="5" id="KW-0406">Ion transport</keyword>
<dbReference type="PROSITE" id="PS51201">
    <property type="entry name" value="RCK_N"/>
    <property type="match status" value="1"/>
</dbReference>
<keyword evidence="2" id="KW-0812">Transmembrane</keyword>
<evidence type="ECO:0000256" key="1">
    <source>
        <dbReference type="ARBA" id="ARBA00004651"/>
    </source>
</evidence>
<dbReference type="Gene3D" id="3.30.70.1450">
    <property type="entry name" value="Regulator of K+ conductance, C-terminal domain"/>
    <property type="match status" value="1"/>
</dbReference>
<comment type="caution">
    <text evidence="5">The sequence shown here is derived from an EMBL/GenBank/DDBJ whole genome shotgun (WGS) entry which is preliminary data.</text>
</comment>
<proteinExistence type="predicted"/>
<dbReference type="GO" id="GO:0008324">
    <property type="term" value="F:monoatomic cation transmembrane transporter activity"/>
    <property type="evidence" value="ECO:0007669"/>
    <property type="project" value="InterPro"/>
</dbReference>
<dbReference type="SUPFAM" id="SSF81324">
    <property type="entry name" value="Voltage-gated potassium channels"/>
    <property type="match status" value="1"/>
</dbReference>
<dbReference type="PANTHER" id="PTHR43833">
    <property type="entry name" value="POTASSIUM CHANNEL PROTEIN 2-RELATED-RELATED"/>
    <property type="match status" value="1"/>
</dbReference>
<dbReference type="SUPFAM" id="SSF116726">
    <property type="entry name" value="TrkA C-terminal domain-like"/>
    <property type="match status" value="1"/>
</dbReference>
<dbReference type="PANTHER" id="PTHR43833:SF9">
    <property type="entry name" value="POTASSIUM CHANNEL PROTEIN YUGO-RELATED"/>
    <property type="match status" value="1"/>
</dbReference>
<dbReference type="InterPro" id="IPR050721">
    <property type="entry name" value="Trk_Ktr_HKT_K-transport"/>
</dbReference>